<dbReference type="EMBL" id="JAPFQI010000022">
    <property type="protein sequence ID" value="MCW8087811.1"/>
    <property type="molecule type" value="Genomic_DNA"/>
</dbReference>
<accession>A0ABT3P0A0</accession>
<name>A0ABT3P0A0_9PROT</name>
<keyword evidence="3" id="KW-1185">Reference proteome</keyword>
<proteinExistence type="predicted"/>
<gene>
    <name evidence="2" type="ORF">OF850_19570</name>
</gene>
<protein>
    <submittedName>
        <fullName evidence="2">Uncharacterized protein</fullName>
    </submittedName>
</protein>
<feature type="region of interest" description="Disordered" evidence="1">
    <location>
        <begin position="1"/>
        <end position="41"/>
    </location>
</feature>
<evidence type="ECO:0000313" key="3">
    <source>
        <dbReference type="Proteomes" id="UP001526430"/>
    </source>
</evidence>
<comment type="caution">
    <text evidence="2">The sequence shown here is derived from an EMBL/GenBank/DDBJ whole genome shotgun (WGS) entry which is preliminary data.</text>
</comment>
<dbReference type="Proteomes" id="UP001526430">
    <property type="component" value="Unassembled WGS sequence"/>
</dbReference>
<evidence type="ECO:0000256" key="1">
    <source>
        <dbReference type="SAM" id="MobiDB-lite"/>
    </source>
</evidence>
<organism evidence="2 3">
    <name type="scientific">Sabulicella glaciei</name>
    <dbReference type="NCBI Taxonomy" id="2984948"/>
    <lineage>
        <taxon>Bacteria</taxon>
        <taxon>Pseudomonadati</taxon>
        <taxon>Pseudomonadota</taxon>
        <taxon>Alphaproteobacteria</taxon>
        <taxon>Acetobacterales</taxon>
        <taxon>Acetobacteraceae</taxon>
        <taxon>Sabulicella</taxon>
    </lineage>
</organism>
<evidence type="ECO:0000313" key="2">
    <source>
        <dbReference type="EMBL" id="MCW8087811.1"/>
    </source>
</evidence>
<reference evidence="2 3" key="1">
    <citation type="submission" date="2022-10" db="EMBL/GenBank/DDBJ databases">
        <title>Roseococcus glaciei nov., sp. nov., isolated from glacier.</title>
        <authorList>
            <person name="Liu Q."/>
            <person name="Xin Y.-H."/>
        </authorList>
    </citation>
    <scope>NUCLEOTIDE SEQUENCE [LARGE SCALE GENOMIC DNA]</scope>
    <source>
        <strain evidence="2 3">MDT2-1-1</strain>
    </source>
</reference>
<sequence length="41" mass="4750">METFLSDLRREVPEATRPRHIEIDTSQDSLERQPPIESQAA</sequence>
<feature type="compositionally biased region" description="Basic and acidic residues" evidence="1">
    <location>
        <begin position="7"/>
        <end position="23"/>
    </location>
</feature>